<protein>
    <submittedName>
        <fullName evidence="2">Uncharacterized protein</fullName>
    </submittedName>
</protein>
<dbReference type="EMBL" id="CAAALY010001328">
    <property type="protein sequence ID" value="VEL07241.1"/>
    <property type="molecule type" value="Genomic_DNA"/>
</dbReference>
<keyword evidence="3" id="KW-1185">Reference proteome</keyword>
<evidence type="ECO:0000256" key="1">
    <source>
        <dbReference type="SAM" id="Phobius"/>
    </source>
</evidence>
<proteinExistence type="predicted"/>
<name>A0A3S5AWZ9_9PLAT</name>
<dbReference type="AlphaFoldDB" id="A0A3S5AWZ9"/>
<sequence>MSKGLVIELLILDESIIQLFSLIADAYAKFWPLIGIGIEILTLMLIIYLYERRQRELKAKLAAEEAAAGVTDNMGFYYGRSGMGRVGSYVPGMDV</sequence>
<dbReference type="OrthoDB" id="5970915at2759"/>
<keyword evidence="1" id="KW-0472">Membrane</keyword>
<evidence type="ECO:0000313" key="2">
    <source>
        <dbReference type="EMBL" id="VEL07241.1"/>
    </source>
</evidence>
<comment type="caution">
    <text evidence="2">The sequence shown here is derived from an EMBL/GenBank/DDBJ whole genome shotgun (WGS) entry which is preliminary data.</text>
</comment>
<organism evidence="2 3">
    <name type="scientific">Protopolystoma xenopodis</name>
    <dbReference type="NCBI Taxonomy" id="117903"/>
    <lineage>
        <taxon>Eukaryota</taxon>
        <taxon>Metazoa</taxon>
        <taxon>Spiralia</taxon>
        <taxon>Lophotrochozoa</taxon>
        <taxon>Platyhelminthes</taxon>
        <taxon>Monogenea</taxon>
        <taxon>Polyopisthocotylea</taxon>
        <taxon>Polystomatidea</taxon>
        <taxon>Polystomatidae</taxon>
        <taxon>Protopolystoma</taxon>
    </lineage>
</organism>
<accession>A0A3S5AWZ9</accession>
<feature type="transmembrane region" description="Helical" evidence="1">
    <location>
        <begin position="30"/>
        <end position="50"/>
    </location>
</feature>
<gene>
    <name evidence="2" type="ORF">PXEA_LOCUS681</name>
</gene>
<evidence type="ECO:0000313" key="3">
    <source>
        <dbReference type="Proteomes" id="UP000784294"/>
    </source>
</evidence>
<keyword evidence="1" id="KW-1133">Transmembrane helix</keyword>
<dbReference type="Proteomes" id="UP000784294">
    <property type="component" value="Unassembled WGS sequence"/>
</dbReference>
<reference evidence="2" key="1">
    <citation type="submission" date="2018-11" db="EMBL/GenBank/DDBJ databases">
        <authorList>
            <consortium name="Pathogen Informatics"/>
        </authorList>
    </citation>
    <scope>NUCLEOTIDE SEQUENCE</scope>
</reference>
<keyword evidence="1" id="KW-0812">Transmembrane</keyword>